<evidence type="ECO:0000256" key="7">
    <source>
        <dbReference type="ARBA" id="ARBA00023136"/>
    </source>
</evidence>
<dbReference type="NCBIfam" id="TIGR00309">
    <property type="entry name" value="V_ATPase_subD"/>
    <property type="match status" value="1"/>
</dbReference>
<protein>
    <recommendedName>
        <fullName evidence="10">A-type ATP synthase subunit D</fullName>
    </recommendedName>
</protein>
<evidence type="ECO:0000256" key="11">
    <source>
        <dbReference type="SAM" id="Coils"/>
    </source>
</evidence>
<keyword evidence="6 10" id="KW-0406">Ion transport</keyword>
<dbReference type="InterPro" id="IPR002699">
    <property type="entry name" value="V_ATPase_D"/>
</dbReference>
<dbReference type="GO" id="GO:0046933">
    <property type="term" value="F:proton-transporting ATP synthase activity, rotational mechanism"/>
    <property type="evidence" value="ECO:0007669"/>
    <property type="project" value="UniProtKB-UniRule"/>
</dbReference>
<dbReference type="GO" id="GO:0042777">
    <property type="term" value="P:proton motive force-driven plasma membrane ATP synthesis"/>
    <property type="evidence" value="ECO:0007669"/>
    <property type="project" value="UniProtKB-UniRule"/>
</dbReference>
<comment type="subunit">
    <text evidence="10">Has multiple subunits with at least A(3), B(3), C, D, E, F, H, I and proteolipid K(x).</text>
</comment>
<feature type="coiled-coil region" evidence="11">
    <location>
        <begin position="146"/>
        <end position="173"/>
    </location>
</feature>
<dbReference type="AlphaFoldDB" id="A0A9X9S5Q3"/>
<keyword evidence="7 10" id="KW-0472">Membrane</keyword>
<evidence type="ECO:0000256" key="6">
    <source>
        <dbReference type="ARBA" id="ARBA00023065"/>
    </source>
</evidence>
<dbReference type="GO" id="GO:0005886">
    <property type="term" value="C:plasma membrane"/>
    <property type="evidence" value="ECO:0007669"/>
    <property type="project" value="UniProtKB-SubCell"/>
</dbReference>
<gene>
    <name evidence="10" type="primary">atpD</name>
    <name evidence="12" type="ORF">OU421_05040</name>
</gene>
<dbReference type="NCBIfam" id="NF001545">
    <property type="entry name" value="PRK00373.1-4"/>
    <property type="match status" value="1"/>
</dbReference>
<keyword evidence="13" id="KW-1185">Reference proteome</keyword>
<keyword evidence="3 10" id="KW-0813">Transport</keyword>
<evidence type="ECO:0000313" key="12">
    <source>
        <dbReference type="EMBL" id="WAI02238.1"/>
    </source>
</evidence>
<proteinExistence type="inferred from homology"/>
<dbReference type="Gene3D" id="1.10.287.3240">
    <property type="match status" value="1"/>
</dbReference>
<dbReference type="GO" id="GO:0005524">
    <property type="term" value="F:ATP binding"/>
    <property type="evidence" value="ECO:0007669"/>
    <property type="project" value="UniProtKB-UniRule"/>
</dbReference>
<name>A0A9X9S5Q3_METOG</name>
<dbReference type="GeneID" id="76834444"/>
<dbReference type="GO" id="GO:0046961">
    <property type="term" value="F:proton-transporting ATPase activity, rotational mechanism"/>
    <property type="evidence" value="ECO:0007669"/>
    <property type="project" value="InterPro"/>
</dbReference>
<accession>A0A9X9S5Q3</accession>
<dbReference type="PANTHER" id="PTHR11671">
    <property type="entry name" value="V-TYPE ATP SYNTHASE SUBUNIT D"/>
    <property type="match status" value="1"/>
</dbReference>
<comment type="subcellular location">
    <subcellularLocation>
        <location evidence="1 10">Cell membrane</location>
        <topology evidence="1 10">Peripheral membrane protein</topology>
    </subcellularLocation>
</comment>
<evidence type="ECO:0000256" key="4">
    <source>
        <dbReference type="ARBA" id="ARBA00022475"/>
    </source>
</evidence>
<dbReference type="EMBL" id="CP113361">
    <property type="protein sequence ID" value="WAI02238.1"/>
    <property type="molecule type" value="Genomic_DNA"/>
</dbReference>
<evidence type="ECO:0000256" key="8">
    <source>
        <dbReference type="ARBA" id="ARBA00023310"/>
    </source>
</evidence>
<dbReference type="HAMAP" id="MF_00271">
    <property type="entry name" value="ATP_synth_D_arch"/>
    <property type="match status" value="1"/>
</dbReference>
<evidence type="ECO:0000256" key="1">
    <source>
        <dbReference type="ARBA" id="ARBA00004202"/>
    </source>
</evidence>
<dbReference type="FunFam" id="1.10.287.3240:FF:000007">
    <property type="entry name" value="V-type ATP synthase subunit D"/>
    <property type="match status" value="1"/>
</dbReference>
<sequence length="209" mass="23576">MALKDVKPTRSELINLKRRVKLSERGYNILKMKRDGLILEFFKVLEEAKGSRDAVGDKYERAQQMIALANTIEGAIGVKAAAMSVREKPQLTLKQKNIMGVVVPEIESSKVQKNLAERGYGVLGTSAVIDETASAFEELVDEIIRAAEIETTMKRLLNEIESTKRRVNALEFKVIPELKEASAFIKMRLDEMERDELVRLKKIKAKSKA</sequence>
<organism evidence="12 13">
    <name type="scientific">Methanogenium organophilum</name>
    <dbReference type="NCBI Taxonomy" id="2199"/>
    <lineage>
        <taxon>Archaea</taxon>
        <taxon>Methanobacteriati</taxon>
        <taxon>Methanobacteriota</taxon>
        <taxon>Stenosarchaea group</taxon>
        <taxon>Methanomicrobia</taxon>
        <taxon>Methanomicrobiales</taxon>
        <taxon>Methanomicrobiaceae</taxon>
        <taxon>Methanogenium</taxon>
    </lineage>
</organism>
<evidence type="ECO:0000256" key="9">
    <source>
        <dbReference type="ARBA" id="ARBA00059506"/>
    </source>
</evidence>
<dbReference type="Proteomes" id="UP001163096">
    <property type="component" value="Chromosome"/>
</dbReference>
<comment type="similarity">
    <text evidence="2 10">Belongs to the V-ATPase D subunit family.</text>
</comment>
<evidence type="ECO:0000256" key="3">
    <source>
        <dbReference type="ARBA" id="ARBA00022448"/>
    </source>
</evidence>
<evidence type="ECO:0000313" key="13">
    <source>
        <dbReference type="Proteomes" id="UP001163096"/>
    </source>
</evidence>
<comment type="function">
    <text evidence="9 10">Component of the A-type ATP synthase that produces ATP from ADP in the presence of a proton gradient across the membrane.</text>
</comment>
<dbReference type="Pfam" id="PF01813">
    <property type="entry name" value="ATP-synt_D"/>
    <property type="match status" value="1"/>
</dbReference>
<keyword evidence="8 10" id="KW-0066">ATP synthesis</keyword>
<evidence type="ECO:0000256" key="10">
    <source>
        <dbReference type="HAMAP-Rule" id="MF_00271"/>
    </source>
</evidence>
<dbReference type="RefSeq" id="WP_268187516.1">
    <property type="nucleotide sequence ID" value="NZ_CP113361.1"/>
</dbReference>
<reference evidence="12" key="1">
    <citation type="submission" date="2022-11" db="EMBL/GenBank/DDBJ databases">
        <title>Complete genome sequence of Methanogenium organophilum DSM 3596.</title>
        <authorList>
            <person name="Chen S.-C."/>
            <person name="Lai S.-J."/>
            <person name="You Y.-T."/>
        </authorList>
    </citation>
    <scope>NUCLEOTIDE SEQUENCE</scope>
    <source>
        <strain evidence="12">DSM 3596</strain>
    </source>
</reference>
<keyword evidence="11" id="KW-0175">Coiled coil</keyword>
<evidence type="ECO:0000256" key="2">
    <source>
        <dbReference type="ARBA" id="ARBA00005850"/>
    </source>
</evidence>
<evidence type="ECO:0000256" key="5">
    <source>
        <dbReference type="ARBA" id="ARBA00022781"/>
    </source>
</evidence>
<dbReference type="KEGG" id="mou:OU421_05040"/>
<keyword evidence="5 10" id="KW-0375">Hydrogen ion transport</keyword>
<keyword evidence="4 10" id="KW-1003">Cell membrane</keyword>
<dbReference type="NCBIfam" id="NF001542">
    <property type="entry name" value="PRK00373.1-1"/>
    <property type="match status" value="1"/>
</dbReference>